<feature type="domain" description="ABC transporter substrate-binding protein PnrA-like" evidence="8">
    <location>
        <begin position="86"/>
        <end position="387"/>
    </location>
</feature>
<proteinExistence type="inferred from homology"/>
<keyword evidence="4" id="KW-0732">Signal</keyword>
<evidence type="ECO:0000256" key="6">
    <source>
        <dbReference type="ARBA" id="ARBA00023288"/>
    </source>
</evidence>
<keyword evidence="3" id="KW-1003">Cell membrane</keyword>
<evidence type="ECO:0000256" key="7">
    <source>
        <dbReference type="SAM" id="MobiDB-lite"/>
    </source>
</evidence>
<dbReference type="InterPro" id="IPR003760">
    <property type="entry name" value="PnrA-like"/>
</dbReference>
<gene>
    <name evidence="9" type="ORF">SAMN02745136_05053</name>
</gene>
<evidence type="ECO:0000313" key="9">
    <source>
        <dbReference type="EMBL" id="SHL50831.1"/>
    </source>
</evidence>
<dbReference type="GO" id="GO:0005886">
    <property type="term" value="C:plasma membrane"/>
    <property type="evidence" value="ECO:0007669"/>
    <property type="project" value="UniProtKB-SubCell"/>
</dbReference>
<keyword evidence="5" id="KW-0472">Membrane</keyword>
<dbReference type="CDD" id="cd06354">
    <property type="entry name" value="PBP1_PrnA-like"/>
    <property type="match status" value="1"/>
</dbReference>
<evidence type="ECO:0000256" key="5">
    <source>
        <dbReference type="ARBA" id="ARBA00023136"/>
    </source>
</evidence>
<organism evidence="9 10">
    <name type="scientific">Anaerocolumna jejuensis DSM 15929</name>
    <dbReference type="NCBI Taxonomy" id="1121322"/>
    <lineage>
        <taxon>Bacteria</taxon>
        <taxon>Bacillati</taxon>
        <taxon>Bacillota</taxon>
        <taxon>Clostridia</taxon>
        <taxon>Lachnospirales</taxon>
        <taxon>Lachnospiraceae</taxon>
        <taxon>Anaerocolumna</taxon>
    </lineage>
</organism>
<comment type="subcellular location">
    <subcellularLocation>
        <location evidence="1">Cell membrane</location>
        <topology evidence="1">Lipid-anchor</topology>
    </subcellularLocation>
</comment>
<evidence type="ECO:0000313" key="10">
    <source>
        <dbReference type="Proteomes" id="UP000184386"/>
    </source>
</evidence>
<evidence type="ECO:0000256" key="4">
    <source>
        <dbReference type="ARBA" id="ARBA00022729"/>
    </source>
</evidence>
<feature type="region of interest" description="Disordered" evidence="7">
    <location>
        <begin position="51"/>
        <end position="76"/>
    </location>
</feature>
<dbReference type="SUPFAM" id="SSF53822">
    <property type="entry name" value="Periplasmic binding protein-like I"/>
    <property type="match status" value="1"/>
</dbReference>
<keyword evidence="6" id="KW-0449">Lipoprotein</keyword>
<evidence type="ECO:0000256" key="1">
    <source>
        <dbReference type="ARBA" id="ARBA00004193"/>
    </source>
</evidence>
<dbReference type="Proteomes" id="UP000184386">
    <property type="component" value="Unassembled WGS sequence"/>
</dbReference>
<dbReference type="Pfam" id="PF02608">
    <property type="entry name" value="Bmp"/>
    <property type="match status" value="1"/>
</dbReference>
<sequence>MGLLNKGKRFMKKENYLGRNEKMKLFKKALSLALTLTLVFSLAACGTKSNNGTKDNTGNGTEATATPEATATTEASGSDQYEIALITDIGTIDDKSFNQGAWEGVEAYAKENNKTYKYYKPTEKSDEAYVTSIELAIKGGAKIIVCPGYMFEVPVHTEQAKYPDVKFVILDGVPHEEGSTTADVAANSYSIFYAEQEAGFLAGYAIVKEGYTKLGFMGGIAVPAVIRYGYGFAQGAEYAAKELGLAAGSVDLKYTYVGNFDATPDNQAKAASWYNEGTEVIFACGGAVGNSVMKAAEAAGKKVIGVDVDQATESDTVITSSMKNLKKSVSDALGTFYTNAFPGGKSVTLDATTEGVELPMDTSKFAKFTKDDYTAIYDKIVKKEVTILNDTTALDKDGKVIADASGLPLENVKVQMVK</sequence>
<feature type="compositionally biased region" description="Low complexity" evidence="7">
    <location>
        <begin position="51"/>
        <end position="75"/>
    </location>
</feature>
<comment type="similarity">
    <text evidence="2">Belongs to the BMP lipoprotein family.</text>
</comment>
<evidence type="ECO:0000256" key="2">
    <source>
        <dbReference type="ARBA" id="ARBA00008610"/>
    </source>
</evidence>
<dbReference type="STRING" id="1121322.SAMN02745136_05053"/>
<evidence type="ECO:0000259" key="8">
    <source>
        <dbReference type="Pfam" id="PF02608"/>
    </source>
</evidence>
<keyword evidence="10" id="KW-1185">Reference proteome</keyword>
<name>A0A1M7B7B5_9FIRM</name>
<protein>
    <submittedName>
        <fullName evidence="9">Basic membrane protein A</fullName>
    </submittedName>
</protein>
<dbReference type="AlphaFoldDB" id="A0A1M7B7B5"/>
<accession>A0A1M7B7B5</accession>
<dbReference type="PANTHER" id="PTHR34296:SF2">
    <property type="entry name" value="ABC TRANSPORTER GUANOSINE-BINDING PROTEIN NUPN"/>
    <property type="match status" value="1"/>
</dbReference>
<dbReference type="EMBL" id="FRAC01000035">
    <property type="protein sequence ID" value="SHL50831.1"/>
    <property type="molecule type" value="Genomic_DNA"/>
</dbReference>
<dbReference type="Gene3D" id="3.40.50.2300">
    <property type="match status" value="2"/>
</dbReference>
<reference evidence="9 10" key="1">
    <citation type="submission" date="2016-11" db="EMBL/GenBank/DDBJ databases">
        <authorList>
            <person name="Jaros S."/>
            <person name="Januszkiewicz K."/>
            <person name="Wedrychowicz H."/>
        </authorList>
    </citation>
    <scope>NUCLEOTIDE SEQUENCE [LARGE SCALE GENOMIC DNA]</scope>
    <source>
        <strain evidence="9 10">DSM 15929</strain>
    </source>
</reference>
<dbReference type="PANTHER" id="PTHR34296">
    <property type="entry name" value="TRANSCRIPTIONAL ACTIVATOR PROTEIN MED"/>
    <property type="match status" value="1"/>
</dbReference>
<evidence type="ECO:0000256" key="3">
    <source>
        <dbReference type="ARBA" id="ARBA00022475"/>
    </source>
</evidence>
<dbReference type="InterPro" id="IPR050957">
    <property type="entry name" value="BMP_lipoprotein"/>
</dbReference>
<dbReference type="InterPro" id="IPR028082">
    <property type="entry name" value="Peripla_BP_I"/>
</dbReference>